<dbReference type="OrthoDB" id="2745134at2759"/>
<protein>
    <recommendedName>
        <fullName evidence="1">DUF6533 domain-containing protein</fullName>
    </recommendedName>
</protein>
<keyword evidence="3" id="KW-1185">Reference proteome</keyword>
<proteinExistence type="predicted"/>
<reference evidence="2 3" key="1">
    <citation type="journal article" date="2020" name="ISME J.">
        <title>Uncovering the hidden diversity of litter-decomposition mechanisms in mushroom-forming fungi.</title>
        <authorList>
            <person name="Floudas D."/>
            <person name="Bentzer J."/>
            <person name="Ahren D."/>
            <person name="Johansson T."/>
            <person name="Persson P."/>
            <person name="Tunlid A."/>
        </authorList>
    </citation>
    <scope>NUCLEOTIDE SEQUENCE [LARGE SCALE GENOMIC DNA]</scope>
    <source>
        <strain evidence="2 3">CBS 406.79</strain>
    </source>
</reference>
<comment type="caution">
    <text evidence="2">The sequence shown here is derived from an EMBL/GenBank/DDBJ whole genome shotgun (WGS) entry which is preliminary data.</text>
</comment>
<name>A0A8H5CZX2_9AGAR</name>
<sequence length="172" mass="19211">MSALWMADFIATLPTEIRTMWLKKPTGTSVLFILNRYSFLLFLSIRLVGITPGDSTDRGCQILHNSSEVLEILSVVMTSGRNSPLITAVMTLNLASSLYFKGLCNLQQEPYYSCGICSSHKLEIVRGYSGYSTSGSAFQKVSRCEEQYKDILLFNNLPLHALLSHLMLLYLG</sequence>
<dbReference type="EMBL" id="JAACJN010000290">
    <property type="protein sequence ID" value="KAF5350940.1"/>
    <property type="molecule type" value="Genomic_DNA"/>
</dbReference>
<feature type="domain" description="DUF6533" evidence="1">
    <location>
        <begin position="3"/>
        <end position="41"/>
    </location>
</feature>
<accession>A0A8H5CZX2</accession>
<evidence type="ECO:0000259" key="1">
    <source>
        <dbReference type="Pfam" id="PF20151"/>
    </source>
</evidence>
<evidence type="ECO:0000313" key="2">
    <source>
        <dbReference type="EMBL" id="KAF5350940.1"/>
    </source>
</evidence>
<dbReference type="Proteomes" id="UP000518752">
    <property type="component" value="Unassembled WGS sequence"/>
</dbReference>
<dbReference type="Pfam" id="PF20151">
    <property type="entry name" value="DUF6533"/>
    <property type="match status" value="1"/>
</dbReference>
<evidence type="ECO:0000313" key="3">
    <source>
        <dbReference type="Proteomes" id="UP000518752"/>
    </source>
</evidence>
<organism evidence="2 3">
    <name type="scientific">Collybiopsis confluens</name>
    <dbReference type="NCBI Taxonomy" id="2823264"/>
    <lineage>
        <taxon>Eukaryota</taxon>
        <taxon>Fungi</taxon>
        <taxon>Dikarya</taxon>
        <taxon>Basidiomycota</taxon>
        <taxon>Agaricomycotina</taxon>
        <taxon>Agaricomycetes</taxon>
        <taxon>Agaricomycetidae</taxon>
        <taxon>Agaricales</taxon>
        <taxon>Marasmiineae</taxon>
        <taxon>Omphalotaceae</taxon>
        <taxon>Collybiopsis</taxon>
    </lineage>
</organism>
<dbReference type="AlphaFoldDB" id="A0A8H5CZX2"/>
<dbReference type="InterPro" id="IPR045340">
    <property type="entry name" value="DUF6533"/>
</dbReference>
<gene>
    <name evidence="2" type="ORF">D9757_014381</name>
</gene>